<reference evidence="1" key="1">
    <citation type="submission" date="2021-12" db="EMBL/GenBank/DDBJ databases">
        <authorList>
            <person name="King R."/>
        </authorList>
    </citation>
    <scope>NUCLEOTIDE SEQUENCE</scope>
</reference>
<dbReference type="AlphaFoldDB" id="A0A9P0BA64"/>
<sequence length="271" mass="31283">MIPRPYIGFGIIHCGETKTPLTFADEKSFVFRTIQQLGTDVSNWNISTEAHLKIMEVCCLSLVQNYLRNNLSPSYLLVPKKTEASETHRTKAATEKQHDLWCYKCDNMADGERCLDLQGNYSSLHTKCNKEQKKCQRFTTENSKNLKEYLEQKIIDNVNELDEKMEQKFDVASMKFEEKNGIRNKLTAVNLPMMLATQGTVPEGSRVRMKPPQFDEKTSWTSYIRQFEAAAKANGSVQKRRLQHGLLLYEETQRTCVPFPTKESLPEIKRD</sequence>
<proteinExistence type="predicted"/>
<dbReference type="Proteomes" id="UP001154078">
    <property type="component" value="Chromosome 6"/>
</dbReference>
<name>A0A9P0BA64_BRAAE</name>
<gene>
    <name evidence="1" type="ORF">MELIAE_LOCUS8935</name>
</gene>
<evidence type="ECO:0000313" key="1">
    <source>
        <dbReference type="EMBL" id="CAH0558657.1"/>
    </source>
</evidence>
<protein>
    <submittedName>
        <fullName evidence="1">Uncharacterized protein</fullName>
    </submittedName>
</protein>
<dbReference type="OrthoDB" id="6415465at2759"/>
<keyword evidence="2" id="KW-1185">Reference proteome</keyword>
<dbReference type="EMBL" id="OV121137">
    <property type="protein sequence ID" value="CAH0558657.1"/>
    <property type="molecule type" value="Genomic_DNA"/>
</dbReference>
<evidence type="ECO:0000313" key="2">
    <source>
        <dbReference type="Proteomes" id="UP001154078"/>
    </source>
</evidence>
<accession>A0A9P0BA64</accession>
<organism evidence="1 2">
    <name type="scientific">Brassicogethes aeneus</name>
    <name type="common">Rape pollen beetle</name>
    <name type="synonym">Meligethes aeneus</name>
    <dbReference type="NCBI Taxonomy" id="1431903"/>
    <lineage>
        <taxon>Eukaryota</taxon>
        <taxon>Metazoa</taxon>
        <taxon>Ecdysozoa</taxon>
        <taxon>Arthropoda</taxon>
        <taxon>Hexapoda</taxon>
        <taxon>Insecta</taxon>
        <taxon>Pterygota</taxon>
        <taxon>Neoptera</taxon>
        <taxon>Endopterygota</taxon>
        <taxon>Coleoptera</taxon>
        <taxon>Polyphaga</taxon>
        <taxon>Cucujiformia</taxon>
        <taxon>Nitidulidae</taxon>
        <taxon>Meligethinae</taxon>
        <taxon>Brassicogethes</taxon>
    </lineage>
</organism>